<evidence type="ECO:0000256" key="4">
    <source>
        <dbReference type="ARBA" id="ARBA00022679"/>
    </source>
</evidence>
<keyword evidence="17" id="KW-1185">Reference proteome</keyword>
<keyword evidence="6" id="KW-0479">Metal-binding</keyword>
<evidence type="ECO:0000256" key="8">
    <source>
        <dbReference type="ARBA" id="ARBA00022786"/>
    </source>
</evidence>
<dbReference type="OrthoDB" id="3045089at2759"/>
<dbReference type="PANTHER" id="PTHR46858:SF5">
    <property type="entry name" value="E3 UBIQUITIN-PROTEIN LIGASE APD1-RELATED"/>
    <property type="match status" value="1"/>
</dbReference>
<dbReference type="Proteomes" id="UP000634136">
    <property type="component" value="Unassembled WGS sequence"/>
</dbReference>
<dbReference type="Pfam" id="PF16041">
    <property type="entry name" value="APD1-4_M"/>
    <property type="match status" value="1"/>
</dbReference>
<feature type="region of interest" description="Disordered" evidence="13">
    <location>
        <begin position="369"/>
        <end position="395"/>
    </location>
</feature>
<feature type="compositionally biased region" description="Basic and acidic residues" evidence="13">
    <location>
        <begin position="33"/>
        <end position="43"/>
    </location>
</feature>
<evidence type="ECO:0000256" key="3">
    <source>
        <dbReference type="ARBA" id="ARBA00004906"/>
    </source>
</evidence>
<gene>
    <name evidence="16" type="ORF">G2W53_002269</name>
</gene>
<keyword evidence="10 14" id="KW-1133">Transmembrane helix</keyword>
<dbReference type="AlphaFoldDB" id="A0A834XHJ0"/>
<evidence type="ECO:0000256" key="14">
    <source>
        <dbReference type="SAM" id="Phobius"/>
    </source>
</evidence>
<evidence type="ECO:0000256" key="9">
    <source>
        <dbReference type="ARBA" id="ARBA00022833"/>
    </source>
</evidence>
<protein>
    <submittedName>
        <fullName evidence="16">E3 ubiquitin-protein ligase rififylin</fullName>
    </submittedName>
</protein>
<sequence>MAEPHSSSAPSSSTANQDASGAASSSSASSSRVRREEESRRDQPNLGPPSSSVVFRGIVRGVVDNASPVVRDDAWSCLVVLFTFWFFVSLTMILGVYGSTNLLIAPYSSILLQPSPLFVQSLQVENLESKPGIVLYGTYGTPALDAFIVWTETHNVTISSDSHEASTIEWKYYLNTGSQVNISYSLSPESSSIYLVIAEGNEGLSQWLEEPTYPNSSLSWNNIHGTGMITQDIFSSSSYYVAVGNLNEEVEVEMTIRVRAAWYNTTDAYYKCTLNSKPCSMSVFFQQNAAVNTSSNEWYVKLSYGPRWVTYIFGMGGMTVAMFFVFNYLNKLHFAPDDRARGSEETAPQRAPLLSYKDDDLSSWGSSYESLPHDEEDLDYTGSTIDGKSLGDGETSNNTRRLCAICFDAPRDCFFLPCGHCVACFECATRIAEAEGTCPVCNRRMKKVRKIFTV</sequence>
<keyword evidence="7 12" id="KW-0863">Zinc-finger</keyword>
<evidence type="ECO:0000256" key="5">
    <source>
        <dbReference type="ARBA" id="ARBA00022692"/>
    </source>
</evidence>
<keyword evidence="5 14" id="KW-0812">Transmembrane</keyword>
<dbReference type="GO" id="GO:0009705">
    <property type="term" value="C:plant-type vacuole membrane"/>
    <property type="evidence" value="ECO:0007669"/>
    <property type="project" value="TreeGrafter"/>
</dbReference>
<dbReference type="InterPro" id="IPR032008">
    <property type="entry name" value="APD1-4_N"/>
</dbReference>
<feature type="transmembrane region" description="Helical" evidence="14">
    <location>
        <begin position="75"/>
        <end position="97"/>
    </location>
</feature>
<dbReference type="GO" id="GO:0008270">
    <property type="term" value="F:zinc ion binding"/>
    <property type="evidence" value="ECO:0007669"/>
    <property type="project" value="UniProtKB-KW"/>
</dbReference>
<evidence type="ECO:0000256" key="10">
    <source>
        <dbReference type="ARBA" id="ARBA00022989"/>
    </source>
</evidence>
<evidence type="ECO:0000259" key="15">
    <source>
        <dbReference type="PROSITE" id="PS50089"/>
    </source>
</evidence>
<accession>A0A834XHJ0</accession>
<evidence type="ECO:0000256" key="12">
    <source>
        <dbReference type="PROSITE-ProRule" id="PRU00175"/>
    </source>
</evidence>
<evidence type="ECO:0000313" key="16">
    <source>
        <dbReference type="EMBL" id="KAF7845364.1"/>
    </source>
</evidence>
<reference evidence="16" key="1">
    <citation type="submission" date="2020-09" db="EMBL/GenBank/DDBJ databases">
        <title>Genome-Enabled Discovery of Anthraquinone Biosynthesis in Senna tora.</title>
        <authorList>
            <person name="Kang S.-H."/>
            <person name="Pandey R.P."/>
            <person name="Lee C.-M."/>
            <person name="Sim J.-S."/>
            <person name="Jeong J.-T."/>
            <person name="Choi B.-S."/>
            <person name="Jung M."/>
            <person name="Ginzburg D."/>
            <person name="Zhao K."/>
            <person name="Won S.Y."/>
            <person name="Oh T.-J."/>
            <person name="Yu Y."/>
            <person name="Kim N.-H."/>
            <person name="Lee O.R."/>
            <person name="Lee T.-H."/>
            <person name="Bashyal P."/>
            <person name="Kim T.-S."/>
            <person name="Lee W.-H."/>
            <person name="Kawkins C."/>
            <person name="Kim C.-K."/>
            <person name="Kim J.S."/>
            <person name="Ahn B.O."/>
            <person name="Rhee S.Y."/>
            <person name="Sohng J.K."/>
        </authorList>
    </citation>
    <scope>NUCLEOTIDE SEQUENCE</scope>
    <source>
        <tissue evidence="16">Leaf</tissue>
    </source>
</reference>
<dbReference type="InterPro" id="IPR001841">
    <property type="entry name" value="Znf_RING"/>
</dbReference>
<comment type="subcellular location">
    <subcellularLocation>
        <location evidence="2">Endomembrane system</location>
    </subcellularLocation>
    <subcellularLocation>
        <location evidence="1">Membrane</location>
        <topology evidence="1">Multi-pass membrane protein</topology>
    </subcellularLocation>
</comment>
<feature type="region of interest" description="Disordered" evidence="13">
    <location>
        <begin position="1"/>
        <end position="49"/>
    </location>
</feature>
<feature type="transmembrane region" description="Helical" evidence="14">
    <location>
        <begin position="308"/>
        <end position="329"/>
    </location>
</feature>
<dbReference type="FunFam" id="3.30.40.10:FF:000658">
    <property type="entry name" value="E3 ubiquitin-protein ligase APD2"/>
    <property type="match status" value="1"/>
</dbReference>
<dbReference type="Pfam" id="PF13920">
    <property type="entry name" value="zf-C3HC4_3"/>
    <property type="match status" value="1"/>
</dbReference>
<evidence type="ECO:0000256" key="6">
    <source>
        <dbReference type="ARBA" id="ARBA00022723"/>
    </source>
</evidence>
<keyword evidence="4" id="KW-0808">Transferase</keyword>
<dbReference type="GO" id="GO:0016567">
    <property type="term" value="P:protein ubiquitination"/>
    <property type="evidence" value="ECO:0007669"/>
    <property type="project" value="TreeGrafter"/>
</dbReference>
<dbReference type="GO" id="GO:0005768">
    <property type="term" value="C:endosome"/>
    <property type="evidence" value="ECO:0007669"/>
    <property type="project" value="TreeGrafter"/>
</dbReference>
<keyword evidence="8" id="KW-0833">Ubl conjugation pathway</keyword>
<dbReference type="InterPro" id="IPR032010">
    <property type="entry name" value="APD1-4_M"/>
</dbReference>
<dbReference type="PANTHER" id="PTHR46858">
    <property type="entry name" value="OS05G0521000 PROTEIN"/>
    <property type="match status" value="1"/>
</dbReference>
<evidence type="ECO:0000256" key="11">
    <source>
        <dbReference type="ARBA" id="ARBA00023136"/>
    </source>
</evidence>
<dbReference type="SUPFAM" id="SSF57850">
    <property type="entry name" value="RING/U-box"/>
    <property type="match status" value="1"/>
</dbReference>
<comment type="pathway">
    <text evidence="3">Protein modification; protein ubiquitination.</text>
</comment>
<name>A0A834XHJ0_9FABA</name>
<keyword evidence="11 14" id="KW-0472">Membrane</keyword>
<evidence type="ECO:0000256" key="2">
    <source>
        <dbReference type="ARBA" id="ARBA00004308"/>
    </source>
</evidence>
<dbReference type="EMBL" id="JAAIUW010000001">
    <property type="protein sequence ID" value="KAF7845364.1"/>
    <property type="molecule type" value="Genomic_DNA"/>
</dbReference>
<keyword evidence="9" id="KW-0862">Zinc</keyword>
<evidence type="ECO:0000256" key="7">
    <source>
        <dbReference type="ARBA" id="ARBA00022771"/>
    </source>
</evidence>
<organism evidence="16 17">
    <name type="scientific">Senna tora</name>
    <dbReference type="NCBI Taxonomy" id="362788"/>
    <lineage>
        <taxon>Eukaryota</taxon>
        <taxon>Viridiplantae</taxon>
        <taxon>Streptophyta</taxon>
        <taxon>Embryophyta</taxon>
        <taxon>Tracheophyta</taxon>
        <taxon>Spermatophyta</taxon>
        <taxon>Magnoliopsida</taxon>
        <taxon>eudicotyledons</taxon>
        <taxon>Gunneridae</taxon>
        <taxon>Pentapetalae</taxon>
        <taxon>rosids</taxon>
        <taxon>fabids</taxon>
        <taxon>Fabales</taxon>
        <taxon>Fabaceae</taxon>
        <taxon>Caesalpinioideae</taxon>
        <taxon>Cassia clade</taxon>
        <taxon>Senna</taxon>
    </lineage>
</organism>
<dbReference type="GO" id="GO:0061630">
    <property type="term" value="F:ubiquitin protein ligase activity"/>
    <property type="evidence" value="ECO:0007669"/>
    <property type="project" value="TreeGrafter"/>
</dbReference>
<dbReference type="GO" id="GO:0000278">
    <property type="term" value="P:mitotic cell cycle"/>
    <property type="evidence" value="ECO:0007669"/>
    <property type="project" value="UniProtKB-ARBA"/>
</dbReference>
<feature type="domain" description="RING-type" evidence="15">
    <location>
        <begin position="403"/>
        <end position="442"/>
    </location>
</feature>
<dbReference type="InterPro" id="IPR013083">
    <property type="entry name" value="Znf_RING/FYVE/PHD"/>
</dbReference>
<evidence type="ECO:0000313" key="17">
    <source>
        <dbReference type="Proteomes" id="UP000634136"/>
    </source>
</evidence>
<evidence type="ECO:0000256" key="13">
    <source>
        <dbReference type="SAM" id="MobiDB-lite"/>
    </source>
</evidence>
<proteinExistence type="predicted"/>
<comment type="caution">
    <text evidence="16">The sequence shown here is derived from an EMBL/GenBank/DDBJ whole genome shotgun (WGS) entry which is preliminary data.</text>
</comment>
<dbReference type="GO" id="GO:0009555">
    <property type="term" value="P:pollen development"/>
    <property type="evidence" value="ECO:0007669"/>
    <property type="project" value="UniProtKB-ARBA"/>
</dbReference>
<dbReference type="SMART" id="SM00184">
    <property type="entry name" value="RING"/>
    <property type="match status" value="1"/>
</dbReference>
<dbReference type="Pfam" id="PF16040">
    <property type="entry name" value="APD1-4_N"/>
    <property type="match status" value="1"/>
</dbReference>
<feature type="compositionally biased region" description="Low complexity" evidence="13">
    <location>
        <begin position="1"/>
        <end position="31"/>
    </location>
</feature>
<evidence type="ECO:0000256" key="1">
    <source>
        <dbReference type="ARBA" id="ARBA00004141"/>
    </source>
</evidence>
<dbReference type="Gene3D" id="3.30.40.10">
    <property type="entry name" value="Zinc/RING finger domain, C3HC4 (zinc finger)"/>
    <property type="match status" value="1"/>
</dbReference>
<dbReference type="PROSITE" id="PS50089">
    <property type="entry name" value="ZF_RING_2"/>
    <property type="match status" value="1"/>
</dbReference>